<evidence type="ECO:0008006" key="3">
    <source>
        <dbReference type="Google" id="ProtNLM"/>
    </source>
</evidence>
<name>A0ABR3IRP3_9AGAR</name>
<evidence type="ECO:0000313" key="1">
    <source>
        <dbReference type="EMBL" id="KAL0945970.1"/>
    </source>
</evidence>
<accession>A0ABR3IRP3</accession>
<protein>
    <recommendedName>
        <fullName evidence="3">DUF4263 domain-containing protein</fullName>
    </recommendedName>
</protein>
<evidence type="ECO:0000313" key="2">
    <source>
        <dbReference type="Proteomes" id="UP001556367"/>
    </source>
</evidence>
<organism evidence="1 2">
    <name type="scientific">Hohenbuehelia grisea</name>
    <dbReference type="NCBI Taxonomy" id="104357"/>
    <lineage>
        <taxon>Eukaryota</taxon>
        <taxon>Fungi</taxon>
        <taxon>Dikarya</taxon>
        <taxon>Basidiomycota</taxon>
        <taxon>Agaricomycotina</taxon>
        <taxon>Agaricomycetes</taxon>
        <taxon>Agaricomycetidae</taxon>
        <taxon>Agaricales</taxon>
        <taxon>Pleurotineae</taxon>
        <taxon>Pleurotaceae</taxon>
        <taxon>Hohenbuehelia</taxon>
    </lineage>
</organism>
<dbReference type="Proteomes" id="UP001556367">
    <property type="component" value="Unassembled WGS sequence"/>
</dbReference>
<gene>
    <name evidence="1" type="ORF">HGRIS_012248</name>
</gene>
<keyword evidence="2" id="KW-1185">Reference proteome</keyword>
<sequence>MPWPLFIQKSFNNVNFPASENSWYGPWNTLLTSVLFPATEGFEVAPQGPDNSFGVGHCTVDFVILFLVSRNKVPVFFIEVKPPQHLDSIASREAADKQMRDRFRSLGEGLEISTLHGISAMGRKFALYTLTAASIDPQPIARDEATINDVAPKSRWVLDVLDADGEAELTRIVDEVKEMSANLLNEAEA</sequence>
<comment type="caution">
    <text evidence="1">The sequence shown here is derived from an EMBL/GenBank/DDBJ whole genome shotgun (WGS) entry which is preliminary data.</text>
</comment>
<proteinExistence type="predicted"/>
<reference evidence="2" key="1">
    <citation type="submission" date="2024-06" db="EMBL/GenBank/DDBJ databases">
        <title>Multi-omics analyses provide insights into the biosynthesis of the anticancer antibiotic pleurotin in Hohenbuehelia grisea.</title>
        <authorList>
            <person name="Weaver J.A."/>
            <person name="Alberti F."/>
        </authorList>
    </citation>
    <scope>NUCLEOTIDE SEQUENCE [LARGE SCALE GENOMIC DNA]</scope>
    <source>
        <strain evidence="2">T-177</strain>
    </source>
</reference>
<dbReference type="EMBL" id="JASNQZ010000015">
    <property type="protein sequence ID" value="KAL0945970.1"/>
    <property type="molecule type" value="Genomic_DNA"/>
</dbReference>